<evidence type="ECO:0000313" key="2">
    <source>
        <dbReference type="Proteomes" id="UP000001399"/>
    </source>
</evidence>
<dbReference type="AlphaFoldDB" id="E3I1K1"/>
<dbReference type="OrthoDB" id="7504580at2"/>
<protein>
    <submittedName>
        <fullName evidence="1">Outer membrane autotransporter barrel</fullName>
    </submittedName>
</protein>
<proteinExistence type="predicted"/>
<dbReference type="RefSeq" id="WP_013420736.1">
    <property type="nucleotide sequence ID" value="NC_014664.1"/>
</dbReference>
<dbReference type="KEGG" id="rva:Rvan_3180"/>
<gene>
    <name evidence="1" type="ordered locus">Rvan_3180</name>
</gene>
<accession>E3I1K1</accession>
<organism evidence="1 2">
    <name type="scientific">Rhodomicrobium vannielii (strain ATCC 17100 / DSM 162 / LMG 4299 / NCIMB 10020 / ATH 3.1.1)</name>
    <dbReference type="NCBI Taxonomy" id="648757"/>
    <lineage>
        <taxon>Bacteria</taxon>
        <taxon>Pseudomonadati</taxon>
        <taxon>Pseudomonadota</taxon>
        <taxon>Alphaproteobacteria</taxon>
        <taxon>Hyphomicrobiales</taxon>
        <taxon>Hyphomicrobiaceae</taxon>
        <taxon>Rhodomicrobium</taxon>
    </lineage>
</organism>
<dbReference type="HOGENOM" id="CLU_1407804_0_0_5"/>
<dbReference type="eggNOG" id="ENOG502ZRK6">
    <property type="taxonomic scope" value="Bacteria"/>
</dbReference>
<keyword evidence="2" id="KW-1185">Reference proteome</keyword>
<dbReference type="STRING" id="648757.Rvan_3180"/>
<dbReference type="EMBL" id="CP002292">
    <property type="protein sequence ID" value="ADP72376.1"/>
    <property type="molecule type" value="Genomic_DNA"/>
</dbReference>
<dbReference type="Proteomes" id="UP000001399">
    <property type="component" value="Chromosome"/>
</dbReference>
<reference evidence="2" key="1">
    <citation type="journal article" date="2011" name="J. Bacteriol.">
        <title>Genome sequences of eight morphologically diverse alphaproteobacteria.</title>
        <authorList>
            <consortium name="US DOE Joint Genome Institute"/>
            <person name="Brown P.J."/>
            <person name="Kysela D.T."/>
            <person name="Buechlein A."/>
            <person name="Hemmerich C."/>
            <person name="Brun Y.V."/>
        </authorList>
    </citation>
    <scope>NUCLEOTIDE SEQUENCE [LARGE SCALE GENOMIC DNA]</scope>
    <source>
        <strain evidence="2">ATCC 17100 / ATH 3.1.1 / DSM 162 / LMG 4299</strain>
    </source>
</reference>
<sequence>MFARLGINSTVPSLMPPWAERWFSFGASLFVAVTLSVNVQAGSQDVTITVQTVVPPACTVSNTTPVVDLGDITRTGSVSVRVGFSCNSRFAFSLSSQNGAVTLNRTTTANPPFLTSLPYSLSYQLETDAKILVDTCHSGNMKEATSICGGVSNANASAFQKNITLGFSWDSGDQFPIAGTYQDVVFLRISPEL</sequence>
<evidence type="ECO:0000313" key="1">
    <source>
        <dbReference type="EMBL" id="ADP72376.1"/>
    </source>
</evidence>
<name>E3I1K1_RHOVT</name>